<dbReference type="InterPro" id="IPR011989">
    <property type="entry name" value="ARM-like"/>
</dbReference>
<proteinExistence type="predicted"/>
<dbReference type="PANTHER" id="PTHR13903">
    <property type="entry name" value="PIRIN-RELATED"/>
    <property type="match status" value="1"/>
</dbReference>
<dbReference type="SUPFAM" id="SSF51182">
    <property type="entry name" value="RmlC-like cupins"/>
    <property type="match status" value="1"/>
</dbReference>
<accession>A0ABD3MNI4</accession>
<organism evidence="2 3">
    <name type="scientific">Cyclotella atomus</name>
    <dbReference type="NCBI Taxonomy" id="382360"/>
    <lineage>
        <taxon>Eukaryota</taxon>
        <taxon>Sar</taxon>
        <taxon>Stramenopiles</taxon>
        <taxon>Ochrophyta</taxon>
        <taxon>Bacillariophyta</taxon>
        <taxon>Coscinodiscophyceae</taxon>
        <taxon>Thalassiosirophycidae</taxon>
        <taxon>Stephanodiscales</taxon>
        <taxon>Stephanodiscaceae</taxon>
        <taxon>Cyclotella</taxon>
    </lineage>
</organism>
<evidence type="ECO:0000313" key="3">
    <source>
        <dbReference type="Proteomes" id="UP001530400"/>
    </source>
</evidence>
<dbReference type="PANTHER" id="PTHR13903:SF8">
    <property type="entry name" value="PIRIN"/>
    <property type="match status" value="1"/>
</dbReference>
<dbReference type="InterPro" id="IPR012093">
    <property type="entry name" value="Pirin"/>
</dbReference>
<dbReference type="SUPFAM" id="SSF48371">
    <property type="entry name" value="ARM repeat"/>
    <property type="match status" value="1"/>
</dbReference>
<dbReference type="InterPro" id="IPR016024">
    <property type="entry name" value="ARM-type_fold"/>
</dbReference>
<dbReference type="AlphaFoldDB" id="A0ABD3MNI4"/>
<dbReference type="CDD" id="cd02247">
    <property type="entry name" value="cupin_pirin_C"/>
    <property type="match status" value="1"/>
</dbReference>
<evidence type="ECO:0000259" key="1">
    <source>
        <dbReference type="Pfam" id="PF05726"/>
    </source>
</evidence>
<evidence type="ECO:0000313" key="2">
    <source>
        <dbReference type="EMBL" id="KAL3765586.1"/>
    </source>
</evidence>
<name>A0ABD3MNI4_9STRA</name>
<dbReference type="Pfam" id="PF05726">
    <property type="entry name" value="Pirin_C"/>
    <property type="match status" value="1"/>
</dbReference>
<dbReference type="EMBL" id="JALLPJ020001399">
    <property type="protein sequence ID" value="KAL3765586.1"/>
    <property type="molecule type" value="Genomic_DNA"/>
</dbReference>
<feature type="domain" description="Pirin C-terminal" evidence="1">
    <location>
        <begin position="134"/>
        <end position="221"/>
    </location>
</feature>
<sequence>MIHRDSLGIKQSYGADKHHDDAHVQWLTAGAGIQHEEMWDVRGNALWNDQELFQIWLNLPASHKMTKPKVQLLRRYSVKDDERIPEGKTPIVEEDGIITTVVCGEYNGICATIDCPTNAAILRVQFTKQSTWRHLIPPEHETAILYIRKGSVRIGSESVPVHHTAYLSPEGDEIVIESDGEADILLMSGEPLGEPIASQGSMVMNTQQEIQEAYMDFQRGFMGLPWSEKLTDEEWMEHVKANPSKYLQHPLKEKAASMRARVIGYIPLDRGSPSKKSRVSHLVDVTRANSDSDRLKKLALAAKAFSHFDASKHDDDIKAGAVSILCSLLRSCSPAKSKEVIVLCKILIKLYRCNEDRARASFCIDGSTLIINLLEVIEINYRLGRRGDTMCLVVAQNLINRLLSVACVPLDFIKRHEDLISSLVSNVNGATGKLVMLISMKCISVLSEHRQNKQILLTYPGLVQSVEIGSRHMSEAVREESAKIICNLAWDTRNKAKLANHSKRGWAQMIYTSLTDPNSSVASKLYAMKTLTYLSSEVKNKEIIVNYDNGAAINQLTRLISEEPSVDSQVSIAAAELVGSLVCRSTAPKLAFCKPDFLLTLASLACGKSSVAVPSARVLKKFSTYIHSHDSHYEELLKSLVTMSYGIQTEVLKLTVKAYAEQAESPHDRISMISHKGLLAALTMLTGDENNTVRDLAQFVIAALAGKNPILFHATPHTHNKF</sequence>
<gene>
    <name evidence="2" type="ORF">ACHAWO_003878</name>
</gene>
<dbReference type="InterPro" id="IPR011051">
    <property type="entry name" value="RmlC_Cupin_sf"/>
</dbReference>
<dbReference type="Gene3D" id="2.60.120.10">
    <property type="entry name" value="Jelly Rolls"/>
    <property type="match status" value="1"/>
</dbReference>
<dbReference type="Proteomes" id="UP001530400">
    <property type="component" value="Unassembled WGS sequence"/>
</dbReference>
<keyword evidence="3" id="KW-1185">Reference proteome</keyword>
<dbReference type="Gene3D" id="1.25.10.10">
    <property type="entry name" value="Leucine-rich Repeat Variant"/>
    <property type="match status" value="1"/>
</dbReference>
<comment type="caution">
    <text evidence="2">The sequence shown here is derived from an EMBL/GenBank/DDBJ whole genome shotgun (WGS) entry which is preliminary data.</text>
</comment>
<protein>
    <recommendedName>
        <fullName evidence="1">Pirin C-terminal domain-containing protein</fullName>
    </recommendedName>
</protein>
<dbReference type="InterPro" id="IPR014710">
    <property type="entry name" value="RmlC-like_jellyroll"/>
</dbReference>
<dbReference type="InterPro" id="IPR008778">
    <property type="entry name" value="Pirin_C_dom"/>
</dbReference>
<reference evidence="2 3" key="1">
    <citation type="submission" date="2024-10" db="EMBL/GenBank/DDBJ databases">
        <title>Updated reference genomes for cyclostephanoid diatoms.</title>
        <authorList>
            <person name="Roberts W.R."/>
            <person name="Alverson A.J."/>
        </authorList>
    </citation>
    <scope>NUCLEOTIDE SEQUENCE [LARGE SCALE GENOMIC DNA]</scope>
    <source>
        <strain evidence="2 3">AJA010-31</strain>
    </source>
</reference>